<evidence type="ECO:0000313" key="1">
    <source>
        <dbReference type="EMBL" id="CCU74049.1"/>
    </source>
</evidence>
<gene>
    <name evidence="1" type="ORF">TOL_3666</name>
</gene>
<protein>
    <recommendedName>
        <fullName evidence="3">Alginate export domain-containing protein</fullName>
    </recommendedName>
</protein>
<dbReference type="eggNOG" id="COG3827">
    <property type="taxonomic scope" value="Bacteria"/>
</dbReference>
<evidence type="ECO:0008006" key="3">
    <source>
        <dbReference type="Google" id="ProtNLM"/>
    </source>
</evidence>
<dbReference type="PATRIC" id="fig|1298593.3.peg.3543"/>
<dbReference type="HOGENOM" id="CLU_028673_0_0_6"/>
<reference evidence="1 2" key="1">
    <citation type="journal article" date="2013" name="Genome Announc.">
        <title>Genome Sequence of Thalassolituus oleivorans MIL-1 (DSM 14913T).</title>
        <authorList>
            <person name="Golyshin P.N."/>
            <person name="Werner J."/>
            <person name="Chernikova T.N."/>
            <person name="Tran H."/>
            <person name="Ferrer M."/>
            <person name="Yakimov M.M."/>
            <person name="Teeling H."/>
            <person name="Golyshina O.V."/>
        </authorList>
    </citation>
    <scope>NUCLEOTIDE SEQUENCE [LARGE SCALE GENOMIC DNA]</scope>
    <source>
        <strain evidence="1 2">MIL-1</strain>
    </source>
</reference>
<sequence>MSAFLPLSAQADVSNAEASGADVICGPDANSQRRLPGIANSDCIALEKDPENVKALPEKSSPTPRPVLLDYENKIIGFDDRWRIVELVGYEENLLDPYNRNVLKADRPLYDDWFFNISIVSDTFYENRRVPTPVGLQSTRNSGDLGVFGSSYQQALIENLLFEFVYYKGDTTFRPPDYEFRFIPVINYNATYLDEILGVNVDPADNTTRYEDFIGIQGLFVDKHLRNVSDNFDFDSLRVGIQPFNSDFRGFLFQDSPFGVRLFGNRSNNIFQYNLAWFRRLEKDINSGLNDVRRTLRDDDIFVANLYWQDMPVLGFFSQATIIHNRNGEEDNNRYDENGFIQRPASLGGERPKSYEVTYFGYNGDGHIGRLNLTVSAYQAIGTIRNDVFSQRDADINAQFFAAELSRDYSWARYRLSVMYGSGDSDPYDDVAEGFDAIFENPQFAGADTSYWMRQGVPLIAGGKVAISSRNGLLNSLRTSKEQGQSNFTNPGIRLLGAGADWDLLPELRVSFNVNRLWFDDTTVIEVARNQGDIDTHIGDDVSVAIIYRPFMSQNIVARASYAKLFAGQGYKDLFPDEDPHSLLLNLTLSY</sequence>
<evidence type="ECO:0000313" key="2">
    <source>
        <dbReference type="Proteomes" id="UP000011866"/>
    </source>
</evidence>
<name>M5DXH4_9GAMM</name>
<dbReference type="AlphaFoldDB" id="M5DXH4"/>
<dbReference type="EMBL" id="HF680312">
    <property type="protein sequence ID" value="CCU74049.1"/>
    <property type="molecule type" value="Genomic_DNA"/>
</dbReference>
<organism evidence="1 2">
    <name type="scientific">Thalassolituus oleivorans MIL-1</name>
    <dbReference type="NCBI Taxonomy" id="1298593"/>
    <lineage>
        <taxon>Bacteria</taxon>
        <taxon>Pseudomonadati</taxon>
        <taxon>Pseudomonadota</taxon>
        <taxon>Gammaproteobacteria</taxon>
        <taxon>Oceanospirillales</taxon>
        <taxon>Oceanospirillaceae</taxon>
        <taxon>Thalassolituus</taxon>
    </lineage>
</organism>
<dbReference type="KEGG" id="tol:TOL_3666"/>
<keyword evidence="2" id="KW-1185">Reference proteome</keyword>
<dbReference type="Proteomes" id="UP000011866">
    <property type="component" value="Chromosome"/>
</dbReference>
<proteinExistence type="predicted"/>
<accession>M5DXH4</accession>